<reference evidence="2 3" key="1">
    <citation type="submission" date="2017-12" db="EMBL/GenBank/DDBJ databases">
        <title>High-resolution comparative analysis of great ape genomes.</title>
        <authorList>
            <person name="Pollen A."/>
            <person name="Hastie A."/>
            <person name="Hormozdiari F."/>
            <person name="Dougherty M."/>
            <person name="Liu R."/>
            <person name="Chaisson M."/>
            <person name="Hoppe E."/>
            <person name="Hill C."/>
            <person name="Pang A."/>
            <person name="Hillier L."/>
            <person name="Baker C."/>
            <person name="Armstrong J."/>
            <person name="Shendure J."/>
            <person name="Paten B."/>
            <person name="Wilson R."/>
            <person name="Chao H."/>
            <person name="Schneider V."/>
            <person name="Ventura M."/>
            <person name="Kronenberg Z."/>
            <person name="Murali S."/>
            <person name="Gordon D."/>
            <person name="Cantsilieris S."/>
            <person name="Munson K."/>
            <person name="Nelson B."/>
            <person name="Raja A."/>
            <person name="Underwood J."/>
            <person name="Diekhans M."/>
            <person name="Fiddes I."/>
            <person name="Haussler D."/>
            <person name="Eichler E."/>
        </authorList>
    </citation>
    <scope>NUCLEOTIDE SEQUENCE [LARGE SCALE GENOMIC DNA]</scope>
    <source>
        <strain evidence="2">Yerkes chimp pedigree #C0471</strain>
    </source>
</reference>
<protein>
    <submittedName>
        <fullName evidence="2">ADCY7 isoform 13</fullName>
    </submittedName>
</protein>
<evidence type="ECO:0000313" key="2">
    <source>
        <dbReference type="EMBL" id="PNI64067.1"/>
    </source>
</evidence>
<dbReference type="EMBL" id="NBAG03000242">
    <property type="protein sequence ID" value="PNI64067.1"/>
    <property type="molecule type" value="Genomic_DNA"/>
</dbReference>
<gene>
    <name evidence="2" type="ORF">CK820_G0016767</name>
</gene>
<dbReference type="STRING" id="9598.ENSPTRP00000033436"/>
<keyword evidence="1" id="KW-0472">Membrane</keyword>
<evidence type="ECO:0000256" key="1">
    <source>
        <dbReference type="SAM" id="Phobius"/>
    </source>
</evidence>
<comment type="caution">
    <text evidence="2">The sequence shown here is derived from an EMBL/GenBank/DDBJ whole genome shotgun (WGS) entry which is preliminary data.</text>
</comment>
<organism evidence="2 3">
    <name type="scientific">Pan troglodytes</name>
    <name type="common">Chimpanzee</name>
    <dbReference type="NCBI Taxonomy" id="9598"/>
    <lineage>
        <taxon>Eukaryota</taxon>
        <taxon>Metazoa</taxon>
        <taxon>Chordata</taxon>
        <taxon>Craniata</taxon>
        <taxon>Vertebrata</taxon>
        <taxon>Euteleostomi</taxon>
        <taxon>Mammalia</taxon>
        <taxon>Eutheria</taxon>
        <taxon>Euarchontoglires</taxon>
        <taxon>Primates</taxon>
        <taxon>Haplorrhini</taxon>
        <taxon>Catarrhini</taxon>
        <taxon>Hominidae</taxon>
        <taxon>Pan</taxon>
    </lineage>
</organism>
<evidence type="ECO:0000313" key="3">
    <source>
        <dbReference type="Proteomes" id="UP000236370"/>
    </source>
</evidence>
<sequence>MPAKGRYFLNEGEEGPDQDALYEKYQLTSQHGPLLLTLLLVAATACVALIIIAFSQGRHGLAMLPRLVLNSWPQAILLPWPPKVLGLQDPSRHQAILGMAFLALAVFAA</sequence>
<keyword evidence="1" id="KW-1133">Transmembrane helix</keyword>
<dbReference type="Proteomes" id="UP000236370">
    <property type="component" value="Unassembled WGS sequence"/>
</dbReference>
<name>A0A2J8MX26_PANTR</name>
<feature type="non-terminal residue" evidence="2">
    <location>
        <position position="109"/>
    </location>
</feature>
<accession>A0A2J8MX26</accession>
<proteinExistence type="predicted"/>
<keyword evidence="1" id="KW-0812">Transmembrane</keyword>
<feature type="transmembrane region" description="Helical" evidence="1">
    <location>
        <begin position="34"/>
        <end position="54"/>
    </location>
</feature>
<dbReference type="AlphaFoldDB" id="A0A2J8MX26"/>